<evidence type="ECO:0000313" key="3">
    <source>
        <dbReference type="EMBL" id="NOV97801.1"/>
    </source>
</evidence>
<sequence length="206" mass="20699">MRETEMNQVVDAVPVGAARTWWARLVLAALLALGLAAVPAPGLAHGGDVAAELGTDGAGGVTVLLTWKNDGHPVEESAEVVVTGRSSAGEEVGPLTLFSASSGVGWYKSEPGELGPGHWTLEVDVTGPDELSASASVDVLPPPSAAPVADDQTDTDTDTGTTGADAAGAPTSSSDGWAGRGWMLAALLVAGAVAVVLILRARRARS</sequence>
<feature type="compositionally biased region" description="Low complexity" evidence="1">
    <location>
        <begin position="158"/>
        <end position="175"/>
    </location>
</feature>
<evidence type="ECO:0000256" key="1">
    <source>
        <dbReference type="SAM" id="MobiDB-lite"/>
    </source>
</evidence>
<evidence type="ECO:0000313" key="4">
    <source>
        <dbReference type="Proteomes" id="UP000757540"/>
    </source>
</evidence>
<accession>A0ABX2A865</accession>
<reference evidence="3 4" key="1">
    <citation type="submission" date="2020-05" db="EMBL/GenBank/DDBJ databases">
        <title>Genomic Encyclopedia of Type Strains, Phase III (KMG-III): the genomes of soil and plant-associated and newly described type strains.</title>
        <authorList>
            <person name="Whitman W."/>
        </authorList>
    </citation>
    <scope>NUCLEOTIDE SEQUENCE [LARGE SCALE GENOMIC DNA]</scope>
    <source>
        <strain evidence="3 4">KCTC 19046</strain>
    </source>
</reference>
<name>A0ABX2A865_9MICO</name>
<organism evidence="3 4">
    <name type="scientific">Isoptericola halotolerans</name>
    <dbReference type="NCBI Taxonomy" id="300560"/>
    <lineage>
        <taxon>Bacteria</taxon>
        <taxon>Bacillati</taxon>
        <taxon>Actinomycetota</taxon>
        <taxon>Actinomycetes</taxon>
        <taxon>Micrococcales</taxon>
        <taxon>Promicromonosporaceae</taxon>
        <taxon>Isoptericola</taxon>
    </lineage>
</organism>
<evidence type="ECO:0000256" key="2">
    <source>
        <dbReference type="SAM" id="Phobius"/>
    </source>
</evidence>
<keyword evidence="2" id="KW-1133">Transmembrane helix</keyword>
<keyword evidence="2" id="KW-0812">Transmembrane</keyword>
<dbReference type="Proteomes" id="UP000757540">
    <property type="component" value="Unassembled WGS sequence"/>
</dbReference>
<evidence type="ECO:0008006" key="5">
    <source>
        <dbReference type="Google" id="ProtNLM"/>
    </source>
</evidence>
<protein>
    <recommendedName>
        <fullName evidence="5">CopC domain-containing protein</fullName>
    </recommendedName>
</protein>
<keyword evidence="2" id="KW-0472">Membrane</keyword>
<dbReference type="RefSeq" id="WP_171783973.1">
    <property type="nucleotide sequence ID" value="NZ_BAAAML010000009.1"/>
</dbReference>
<dbReference type="EMBL" id="JABEZU010000002">
    <property type="protein sequence ID" value="NOV97801.1"/>
    <property type="molecule type" value="Genomic_DNA"/>
</dbReference>
<comment type="caution">
    <text evidence="3">The sequence shown here is derived from an EMBL/GenBank/DDBJ whole genome shotgun (WGS) entry which is preliminary data.</text>
</comment>
<gene>
    <name evidence="3" type="ORF">HDG69_002376</name>
</gene>
<feature type="region of interest" description="Disordered" evidence="1">
    <location>
        <begin position="133"/>
        <end position="175"/>
    </location>
</feature>
<feature type="transmembrane region" description="Helical" evidence="2">
    <location>
        <begin position="181"/>
        <end position="199"/>
    </location>
</feature>
<proteinExistence type="predicted"/>
<keyword evidence="4" id="KW-1185">Reference proteome</keyword>